<sequence length="560" mass="62283">MPAPAGRRHDAVPALRGLTLKQAAITLFIMLTLGLIIGALELVLDWRRMREDVNQGIERTLALVEGSASEALYQLHPDLGRQLVDGLFVFDRVRRVELRDDFGQVLAEEERERPTSGDMHAWRWLFADVTHFERPLRYAVPGGALTEVGVLTLDLSPDVLAQRFLKQAMRDAMLGIARALFISGLVVIIFYFMITRPLLRLSDAIAEVDPARPGGWAPPPLLGHSRDELGLLLGNLTTLLQASQDGLDARDRAERQLTALTQDLDARVQARTRDLELQKLEVERALGQLDRAHSHLSEANGRLLESHRYARRIQTAMLPHPNALDDAVPEIEILWEPLHLVGGDWYWLERRGDVNLILLGDCTGHGVPGAFITLVVASATQQLLRQPAAWDAAEILAALDREVRGRLRQDRTGKAGAESESDDGLDAAVLIWNSRDQRMQFASVGGIPLIKIDANGEVTTIRGSRGHLGYQSLPPPRQILNQTIGAEVGSTFYLMTDGITDQMGGAPRRLLGRRRVLEWLQGRAELSLSDQLCGLLGMLERYRGDEPRRDDMTLVALRPF</sequence>
<keyword evidence="2" id="KW-0812">Transmembrane</keyword>
<reference evidence="5" key="1">
    <citation type="journal article" date="2020" name="Microbiol. Resour. Announc.">
        <title>Draft Genome Sequences of Thiorhodococcus mannitoliphagus and Thiorhodococcus minor, Purple Sulfur Photosynthetic Bacteria in the Gammaproteobacterial Family Chromatiaceae.</title>
        <authorList>
            <person name="Aviles F.A."/>
            <person name="Meyer T.E."/>
            <person name="Kyndt J.A."/>
        </authorList>
    </citation>
    <scope>NUCLEOTIDE SEQUENCE [LARGE SCALE GENOMIC DNA]</scope>
    <source>
        <strain evidence="5">DSM 18266</strain>
    </source>
</reference>
<keyword evidence="5" id="KW-1185">Reference proteome</keyword>
<evidence type="ECO:0000313" key="5">
    <source>
        <dbReference type="Proteomes" id="UP000471640"/>
    </source>
</evidence>
<dbReference type="PANTHER" id="PTHR43156">
    <property type="entry name" value="STAGE II SPORULATION PROTEIN E-RELATED"/>
    <property type="match status" value="1"/>
</dbReference>
<comment type="caution">
    <text evidence="4">The sequence shown here is derived from an EMBL/GenBank/DDBJ whole genome shotgun (WGS) entry which is preliminary data.</text>
</comment>
<feature type="transmembrane region" description="Helical" evidence="2">
    <location>
        <begin position="172"/>
        <end position="194"/>
    </location>
</feature>
<evidence type="ECO:0000256" key="2">
    <source>
        <dbReference type="SAM" id="Phobius"/>
    </source>
</evidence>
<gene>
    <name evidence="4" type="ORF">G3480_07835</name>
</gene>
<dbReference type="InterPro" id="IPR052016">
    <property type="entry name" value="Bact_Sigma-Reg"/>
</dbReference>
<evidence type="ECO:0000259" key="3">
    <source>
        <dbReference type="SMART" id="SM00331"/>
    </source>
</evidence>
<reference evidence="4 5" key="2">
    <citation type="submission" date="2020-02" db="EMBL/GenBank/DDBJ databases">
        <title>Genome sequences of Thiorhodococcus mannitoliphagus and Thiorhodococcus minor, purple sulfur photosynthetic bacteria in the gammaproteobacterial family, Chromatiaceae.</title>
        <authorList>
            <person name="Aviles F.A."/>
            <person name="Meyer T.E."/>
            <person name="Kyndt J.A."/>
        </authorList>
    </citation>
    <scope>NUCLEOTIDE SEQUENCE [LARGE SCALE GENOMIC DNA]</scope>
    <source>
        <strain evidence="4 5">DSM 18266</strain>
    </source>
</reference>
<dbReference type="PANTHER" id="PTHR43156:SF9">
    <property type="entry name" value="HAMP DOMAIN-CONTAINING PROTEIN"/>
    <property type="match status" value="1"/>
</dbReference>
<dbReference type="RefSeq" id="WP_164653319.1">
    <property type="nucleotide sequence ID" value="NZ_JAAIJR010000023.1"/>
</dbReference>
<dbReference type="Pfam" id="PF07228">
    <property type="entry name" value="SpoIIE"/>
    <property type="match status" value="1"/>
</dbReference>
<keyword evidence="2" id="KW-0472">Membrane</keyword>
<dbReference type="Proteomes" id="UP000471640">
    <property type="component" value="Unassembled WGS sequence"/>
</dbReference>
<name>A0A6P1DSQ0_9GAMM</name>
<proteinExistence type="predicted"/>
<protein>
    <submittedName>
        <fullName evidence="4">SpoIIE family protein phosphatase</fullName>
    </submittedName>
</protein>
<accession>A0A6P1DSQ0</accession>
<evidence type="ECO:0000313" key="4">
    <source>
        <dbReference type="EMBL" id="NEX20223.1"/>
    </source>
</evidence>
<dbReference type="AlphaFoldDB" id="A0A6P1DSQ0"/>
<evidence type="ECO:0000256" key="1">
    <source>
        <dbReference type="ARBA" id="ARBA00022801"/>
    </source>
</evidence>
<keyword evidence="2" id="KW-1133">Transmembrane helix</keyword>
<dbReference type="Gene3D" id="3.60.40.10">
    <property type="entry name" value="PPM-type phosphatase domain"/>
    <property type="match status" value="1"/>
</dbReference>
<dbReference type="InterPro" id="IPR001932">
    <property type="entry name" value="PPM-type_phosphatase-like_dom"/>
</dbReference>
<dbReference type="GO" id="GO:0016791">
    <property type="term" value="F:phosphatase activity"/>
    <property type="evidence" value="ECO:0007669"/>
    <property type="project" value="TreeGrafter"/>
</dbReference>
<keyword evidence="1" id="KW-0378">Hydrolase</keyword>
<dbReference type="EMBL" id="JAAIJR010000023">
    <property type="protein sequence ID" value="NEX20223.1"/>
    <property type="molecule type" value="Genomic_DNA"/>
</dbReference>
<dbReference type="InterPro" id="IPR036457">
    <property type="entry name" value="PPM-type-like_dom_sf"/>
</dbReference>
<dbReference type="SMART" id="SM00331">
    <property type="entry name" value="PP2C_SIG"/>
    <property type="match status" value="1"/>
</dbReference>
<feature type="transmembrane region" description="Helical" evidence="2">
    <location>
        <begin position="23"/>
        <end position="44"/>
    </location>
</feature>
<feature type="domain" description="PPM-type phosphatase" evidence="3">
    <location>
        <begin position="326"/>
        <end position="559"/>
    </location>
</feature>
<organism evidence="4 5">
    <name type="scientific">Thiorhodococcus mannitoliphagus</name>
    <dbReference type="NCBI Taxonomy" id="329406"/>
    <lineage>
        <taxon>Bacteria</taxon>
        <taxon>Pseudomonadati</taxon>
        <taxon>Pseudomonadota</taxon>
        <taxon>Gammaproteobacteria</taxon>
        <taxon>Chromatiales</taxon>
        <taxon>Chromatiaceae</taxon>
        <taxon>Thiorhodococcus</taxon>
    </lineage>
</organism>